<dbReference type="STRING" id="104663.SAMN04488121_111121"/>
<dbReference type="PANTHER" id="PTHR14239">
    <property type="entry name" value="DUDULIN-RELATED"/>
    <property type="match status" value="1"/>
</dbReference>
<proteinExistence type="predicted"/>
<dbReference type="RefSeq" id="WP_089837831.1">
    <property type="nucleotide sequence ID" value="NZ_FNBN01000011.1"/>
</dbReference>
<gene>
    <name evidence="1" type="ORF">SAMN04488121_111121</name>
</gene>
<name>A0A1G8BQ28_CHIFI</name>
<dbReference type="SUPFAM" id="SSF51735">
    <property type="entry name" value="NAD(P)-binding Rossmann-fold domains"/>
    <property type="match status" value="1"/>
</dbReference>
<dbReference type="Proteomes" id="UP000199045">
    <property type="component" value="Unassembled WGS sequence"/>
</dbReference>
<accession>A0A1G8BQ28</accession>
<evidence type="ECO:0000313" key="2">
    <source>
        <dbReference type="Proteomes" id="UP000199045"/>
    </source>
</evidence>
<dbReference type="InterPro" id="IPR051267">
    <property type="entry name" value="STEAP_metalloreductase"/>
</dbReference>
<dbReference type="InterPro" id="IPR036291">
    <property type="entry name" value="NAD(P)-bd_dom_sf"/>
</dbReference>
<dbReference type="OrthoDB" id="663900at2"/>
<dbReference type="Gene3D" id="3.40.50.720">
    <property type="entry name" value="NAD(P)-binding Rossmann-like Domain"/>
    <property type="match status" value="1"/>
</dbReference>
<sequence length="173" mass="18888">MDKNTSVKLGTFADAAKFGEVVFISTFGDVAINAIDLAGKENLDGKVIIDTTNPLDLSNGIPPGFSGTVGNSLGEQIQKHLPQAKVVKAFNTLSMHIVVNPQREEGNPILMLAGNDESAKDKVGEIAKSWGWKDVVDLGDISESFFMESFALLWIRYAFKNNSWTHAFSLLRK</sequence>
<evidence type="ECO:0000313" key="1">
    <source>
        <dbReference type="EMBL" id="SDH35315.1"/>
    </source>
</evidence>
<reference evidence="1 2" key="1">
    <citation type="submission" date="2016-10" db="EMBL/GenBank/DDBJ databases">
        <authorList>
            <person name="de Groot N.N."/>
        </authorList>
    </citation>
    <scope>NUCLEOTIDE SEQUENCE [LARGE SCALE GENOMIC DNA]</scope>
    <source>
        <strain evidence="1 2">DSM 527</strain>
    </source>
</reference>
<organism evidence="1 2">
    <name type="scientific">Chitinophaga filiformis</name>
    <name type="common">Myxococcus filiformis</name>
    <name type="synonym">Flexibacter filiformis</name>
    <dbReference type="NCBI Taxonomy" id="104663"/>
    <lineage>
        <taxon>Bacteria</taxon>
        <taxon>Pseudomonadati</taxon>
        <taxon>Bacteroidota</taxon>
        <taxon>Chitinophagia</taxon>
        <taxon>Chitinophagales</taxon>
        <taxon>Chitinophagaceae</taxon>
        <taxon>Chitinophaga</taxon>
    </lineage>
</organism>
<evidence type="ECO:0008006" key="3">
    <source>
        <dbReference type="Google" id="ProtNLM"/>
    </source>
</evidence>
<dbReference type="EMBL" id="FNBN01000011">
    <property type="protein sequence ID" value="SDH35315.1"/>
    <property type="molecule type" value="Genomic_DNA"/>
</dbReference>
<dbReference type="AlphaFoldDB" id="A0A1G8BQ28"/>
<protein>
    <recommendedName>
        <fullName evidence="3">Pyrroline-5-carboxylate reductase catalytic N-terminal domain-containing protein</fullName>
    </recommendedName>
</protein>